<dbReference type="Proteomes" id="UP000007050">
    <property type="component" value="Chromosome"/>
</dbReference>
<proteinExistence type="predicted"/>
<dbReference type="PATRIC" id="fig|717961.3.peg.428"/>
<reference evidence="1 2" key="1">
    <citation type="submission" date="2010-03" db="EMBL/GenBank/DDBJ databases">
        <title>The genome sequence of Eubacterium siraeum V10Sc8a.</title>
        <authorList>
            <consortium name="metaHIT consortium -- http://www.metahit.eu/"/>
            <person name="Pajon A."/>
            <person name="Turner K."/>
            <person name="Parkhill J."/>
            <person name="Duncan S."/>
            <person name="Flint H."/>
        </authorList>
    </citation>
    <scope>NUCLEOTIDE SEQUENCE [LARGE SCALE GENOMIC DNA]</scope>
    <source>
        <strain evidence="1 2">V10Sc8a</strain>
    </source>
</reference>
<name>D4MIH6_9FIRM</name>
<protein>
    <submittedName>
        <fullName evidence="1">Uncharacterized protein</fullName>
    </submittedName>
</protein>
<organism evidence="1 2">
    <name type="scientific">[Eubacterium] siraeum V10Sc8a</name>
    <dbReference type="NCBI Taxonomy" id="717961"/>
    <lineage>
        <taxon>Bacteria</taxon>
        <taxon>Bacillati</taxon>
        <taxon>Bacillota</taxon>
        <taxon>Clostridia</taxon>
        <taxon>Eubacteriales</taxon>
        <taxon>Oscillospiraceae</taxon>
        <taxon>Oscillospiraceae incertae sedis</taxon>
    </lineage>
</organism>
<sequence length="126" mass="14301">MPKNESIHFDREFIKRENGLVKEEGNTPYGTSENISMDVSLTADKDNLYKADGSLKIGNRTVNITSATKVEFGYYLEENDSANSVDVIYHANDTNIITVIIREGDYMGVWYTKEFVPEYLKESSAE</sequence>
<dbReference type="HOGENOM" id="CLU_1978201_0_0_9"/>
<dbReference type="EMBL" id="FP929059">
    <property type="protein sequence ID" value="CBL33559.1"/>
    <property type="molecule type" value="Genomic_DNA"/>
</dbReference>
<accession>D4MIH6</accession>
<reference evidence="1 2" key="2">
    <citation type="submission" date="2010-03" db="EMBL/GenBank/DDBJ databases">
        <authorList>
            <person name="Pajon A."/>
        </authorList>
    </citation>
    <scope>NUCLEOTIDE SEQUENCE [LARGE SCALE GENOMIC DNA]</scope>
    <source>
        <strain evidence="1 2">V10Sc8a</strain>
    </source>
</reference>
<evidence type="ECO:0000313" key="2">
    <source>
        <dbReference type="Proteomes" id="UP000007050"/>
    </source>
</evidence>
<gene>
    <name evidence="1" type="ORF">ES1_04070</name>
</gene>
<dbReference type="AlphaFoldDB" id="D4MIH6"/>
<evidence type="ECO:0000313" key="1">
    <source>
        <dbReference type="EMBL" id="CBL33559.1"/>
    </source>
</evidence>
<dbReference type="KEGG" id="esr:ES1_04070"/>
<dbReference type="BioCyc" id="ESIR717961:G136L-325-MONOMER"/>